<evidence type="ECO:0000313" key="3">
    <source>
        <dbReference type="Proteomes" id="UP001140094"/>
    </source>
</evidence>
<dbReference type="Proteomes" id="UP001140094">
    <property type="component" value="Unassembled WGS sequence"/>
</dbReference>
<feature type="compositionally biased region" description="Polar residues" evidence="1">
    <location>
        <begin position="70"/>
        <end position="95"/>
    </location>
</feature>
<feature type="compositionally biased region" description="Polar residues" evidence="1">
    <location>
        <begin position="36"/>
        <end position="47"/>
    </location>
</feature>
<feature type="compositionally biased region" description="Polar residues" evidence="1">
    <location>
        <begin position="174"/>
        <end position="189"/>
    </location>
</feature>
<dbReference type="OrthoDB" id="5573019at2759"/>
<name>A0A9W8HV77_9FUNG</name>
<protein>
    <submittedName>
        <fullName evidence="2">Uncharacterized protein</fullName>
    </submittedName>
</protein>
<feature type="region of interest" description="Disordered" evidence="1">
    <location>
        <begin position="26"/>
        <end position="95"/>
    </location>
</feature>
<accession>A0A9W8HV77</accession>
<gene>
    <name evidence="2" type="ORF">H4R20_004956</name>
</gene>
<reference evidence="2" key="1">
    <citation type="submission" date="2022-07" db="EMBL/GenBank/DDBJ databases">
        <title>Phylogenomic reconstructions and comparative analyses of Kickxellomycotina fungi.</title>
        <authorList>
            <person name="Reynolds N.K."/>
            <person name="Stajich J.E."/>
            <person name="Barry K."/>
            <person name="Grigoriev I.V."/>
            <person name="Crous P."/>
            <person name="Smith M.E."/>
        </authorList>
    </citation>
    <scope>NUCLEOTIDE SEQUENCE</scope>
    <source>
        <strain evidence="2">NRRL 1565</strain>
    </source>
</reference>
<proteinExistence type="predicted"/>
<keyword evidence="3" id="KW-1185">Reference proteome</keyword>
<sequence length="221" mass="23852">MLPEQFMMPLDGDMVLHQGWITRESRRRRKSDASILPSTAKNNTSSAGRRRNTVAAGDFHSLPQAHDMSATPSQERLPQSLPSPGASFGSSTRSHGLDFATSSSFSVPAESQLSDGAVAAHPCGDVPNDMHMMVLTPLSPPQSPREASPHAYISRKRQGSSLQPPRRPLPAIPEQSSTVPTSPTAQPAESSDDMVKCIVLDSKKICLARPRLIQIRPRGSV</sequence>
<organism evidence="2 3">
    <name type="scientific">Coemansia guatemalensis</name>
    <dbReference type="NCBI Taxonomy" id="2761395"/>
    <lineage>
        <taxon>Eukaryota</taxon>
        <taxon>Fungi</taxon>
        <taxon>Fungi incertae sedis</taxon>
        <taxon>Zoopagomycota</taxon>
        <taxon>Kickxellomycotina</taxon>
        <taxon>Kickxellomycetes</taxon>
        <taxon>Kickxellales</taxon>
        <taxon>Kickxellaceae</taxon>
        <taxon>Coemansia</taxon>
    </lineage>
</organism>
<evidence type="ECO:0000313" key="2">
    <source>
        <dbReference type="EMBL" id="KAJ2798063.1"/>
    </source>
</evidence>
<dbReference type="AlphaFoldDB" id="A0A9W8HV77"/>
<evidence type="ECO:0000256" key="1">
    <source>
        <dbReference type="SAM" id="MobiDB-lite"/>
    </source>
</evidence>
<feature type="region of interest" description="Disordered" evidence="1">
    <location>
        <begin position="131"/>
        <end position="192"/>
    </location>
</feature>
<comment type="caution">
    <text evidence="2">The sequence shown here is derived from an EMBL/GenBank/DDBJ whole genome shotgun (WGS) entry which is preliminary data.</text>
</comment>
<dbReference type="EMBL" id="JANBUO010001486">
    <property type="protein sequence ID" value="KAJ2798063.1"/>
    <property type="molecule type" value="Genomic_DNA"/>
</dbReference>